<gene>
    <name evidence="1" type="ORF">A3C72_01660</name>
</gene>
<protein>
    <submittedName>
        <fullName evidence="1">Uncharacterized protein</fullName>
    </submittedName>
</protein>
<reference evidence="1 2" key="1">
    <citation type="journal article" date="2016" name="Nat. Commun.">
        <title>Thousands of microbial genomes shed light on interconnected biogeochemical processes in an aquifer system.</title>
        <authorList>
            <person name="Anantharaman K."/>
            <person name="Brown C.T."/>
            <person name="Hug L.A."/>
            <person name="Sharon I."/>
            <person name="Castelle C.J."/>
            <person name="Probst A.J."/>
            <person name="Thomas B.C."/>
            <person name="Singh A."/>
            <person name="Wilkins M.J."/>
            <person name="Karaoz U."/>
            <person name="Brodie E.L."/>
            <person name="Williams K.H."/>
            <person name="Hubbard S.S."/>
            <person name="Banfield J.F."/>
        </authorList>
    </citation>
    <scope>NUCLEOTIDE SEQUENCE [LARGE SCALE GENOMIC DNA]</scope>
</reference>
<dbReference type="Proteomes" id="UP000177130">
    <property type="component" value="Unassembled WGS sequence"/>
</dbReference>
<comment type="caution">
    <text evidence="1">The sequence shown here is derived from an EMBL/GenBank/DDBJ whole genome shotgun (WGS) entry which is preliminary data.</text>
</comment>
<name>A0A1G2ML38_9BACT</name>
<proteinExistence type="predicted"/>
<sequence length="174" mass="19531">MSGALFGAGSKKFIMKTVIELHESEFMPLIYQSSNHAGDVYAEVPTTETEKQAIDEGRRLCLQMADEKTPEGSTTFVVFAPGSPIIDVKCHVCAHLYTLTDTGRKDLENKRRSLVERLKIAKRACFFGSFSPGSHEYTNEDYFAAQANEYDKKTLPKQIRRLNLFLGKSRNSGI</sequence>
<dbReference type="AlphaFoldDB" id="A0A1G2ML38"/>
<accession>A0A1G2ML38</accession>
<organism evidence="1 2">
    <name type="scientific">Candidatus Taylorbacteria bacterium RIFCSPHIGHO2_02_FULL_43_32b</name>
    <dbReference type="NCBI Taxonomy" id="1802306"/>
    <lineage>
        <taxon>Bacteria</taxon>
        <taxon>Candidatus Tayloriibacteriota</taxon>
    </lineage>
</organism>
<dbReference type="EMBL" id="MHRK01000008">
    <property type="protein sequence ID" value="OHA24586.1"/>
    <property type="molecule type" value="Genomic_DNA"/>
</dbReference>
<evidence type="ECO:0000313" key="2">
    <source>
        <dbReference type="Proteomes" id="UP000177130"/>
    </source>
</evidence>
<evidence type="ECO:0000313" key="1">
    <source>
        <dbReference type="EMBL" id="OHA24586.1"/>
    </source>
</evidence>